<proteinExistence type="predicted"/>
<dbReference type="Gene3D" id="2.30.110.10">
    <property type="entry name" value="Electron Transport, Fmn-binding Protein, Chain A"/>
    <property type="match status" value="1"/>
</dbReference>
<dbReference type="EMBL" id="AP022563">
    <property type="protein sequence ID" value="BBX18734.1"/>
    <property type="molecule type" value="Genomic_DNA"/>
</dbReference>
<evidence type="ECO:0000313" key="2">
    <source>
        <dbReference type="Proteomes" id="UP000467006"/>
    </source>
</evidence>
<reference evidence="1 2" key="1">
    <citation type="journal article" date="2019" name="Emerg. Microbes Infect.">
        <title>Comprehensive subspecies identification of 175 nontuberculous mycobacteria species based on 7547 genomic profiles.</title>
        <authorList>
            <person name="Matsumoto Y."/>
            <person name="Kinjo T."/>
            <person name="Motooka D."/>
            <person name="Nabeya D."/>
            <person name="Jung N."/>
            <person name="Uechi K."/>
            <person name="Horii T."/>
            <person name="Iida T."/>
            <person name="Fujita J."/>
            <person name="Nakamura S."/>
        </authorList>
    </citation>
    <scope>NUCLEOTIDE SEQUENCE [LARGE SCALE GENOMIC DNA]</scope>
    <source>
        <strain evidence="1 2">JCM 6396</strain>
    </source>
</reference>
<evidence type="ECO:0000313" key="1">
    <source>
        <dbReference type="EMBL" id="BBX18734.1"/>
    </source>
</evidence>
<accession>A0A7I7K547</accession>
<evidence type="ECO:0008006" key="3">
    <source>
        <dbReference type="Google" id="ProtNLM"/>
    </source>
</evidence>
<dbReference type="KEGG" id="mdu:MDUV_35940"/>
<gene>
    <name evidence="1" type="ORF">MDUV_35940</name>
</gene>
<dbReference type="AlphaFoldDB" id="A0A7I7K547"/>
<dbReference type="InterPro" id="IPR012349">
    <property type="entry name" value="Split_barrel_FMN-bd"/>
</dbReference>
<dbReference type="Proteomes" id="UP000467006">
    <property type="component" value="Chromosome"/>
</dbReference>
<organism evidence="1 2">
    <name type="scientific">Mycolicibacterium duvalii</name>
    <dbReference type="NCBI Taxonomy" id="39688"/>
    <lineage>
        <taxon>Bacteria</taxon>
        <taxon>Bacillati</taxon>
        <taxon>Actinomycetota</taxon>
        <taxon>Actinomycetes</taxon>
        <taxon>Mycobacteriales</taxon>
        <taxon>Mycobacteriaceae</taxon>
        <taxon>Mycolicibacterium</taxon>
    </lineage>
</organism>
<name>A0A7I7K547_9MYCO</name>
<keyword evidence="2" id="KW-1185">Reference proteome</keyword>
<protein>
    <recommendedName>
        <fullName evidence="3">DUF385 domain-containing protein</fullName>
    </recommendedName>
</protein>
<sequence>MVSHSPVLSSAAADRCVARRYIKVCLDCPDACQTAPSRLPERWASGRKALQVVFFYHVRPTHERRAGAFGPGRTTGVLPWSMAAIEISHPPEALLRTLNPVLRRVLRTPLGGRLTEFMVVGFRGRKSGRQFSVPVSAHHLDGGLYVVLEAPWKHNFRDGADANVTYGGETTRMHGLLITDQAAVAEIVHRLASDYGAKKAQRMMGMKFRDGRVPTVPEWTEAVGRLGIAAIKLTPKA</sequence>